<protein>
    <submittedName>
        <fullName evidence="1">Uncharacterized protein</fullName>
    </submittedName>
</protein>
<dbReference type="CTD" id="9945536"/>
<organism evidence="1">
    <name type="scientific">Loa loa</name>
    <name type="common">Eye worm</name>
    <name type="synonym">Filaria loa</name>
    <dbReference type="NCBI Taxonomy" id="7209"/>
    <lineage>
        <taxon>Eukaryota</taxon>
        <taxon>Metazoa</taxon>
        <taxon>Ecdysozoa</taxon>
        <taxon>Nematoda</taxon>
        <taxon>Chromadorea</taxon>
        <taxon>Rhabditida</taxon>
        <taxon>Spirurina</taxon>
        <taxon>Spiruromorpha</taxon>
        <taxon>Filarioidea</taxon>
        <taxon>Onchocercidae</taxon>
        <taxon>Loa</taxon>
    </lineage>
</organism>
<sequence length="177" mass="19557">MSGTVFSSGFLAFRSASILLCEFVKTSTIWCSTCATNFWTSASLLALWGAVCFDSLSDIKKLLNNLNKLARPVTNANNTAQVQSGYTCKVPMDLSDYTLVENGLLKASTLAKHEEIHYNCTLCPGVFLEINIGSSIIDNIHDSSLEYGYRSNENADTANERMEYNSFKMISAENTFK</sequence>
<dbReference type="InParanoid" id="A0A1S0TU83"/>
<reference evidence="1" key="1">
    <citation type="submission" date="2012-04" db="EMBL/GenBank/DDBJ databases">
        <title>The Genome Sequence of Loa loa.</title>
        <authorList>
            <consortium name="The Broad Institute Genome Sequencing Platform"/>
            <consortium name="Broad Institute Genome Sequencing Center for Infectious Disease"/>
            <person name="Nutman T.B."/>
            <person name="Fink D.L."/>
            <person name="Russ C."/>
            <person name="Young S."/>
            <person name="Zeng Q."/>
            <person name="Gargeya S."/>
            <person name="Alvarado L."/>
            <person name="Berlin A."/>
            <person name="Chapman S.B."/>
            <person name="Chen Z."/>
            <person name="Freedman E."/>
            <person name="Gellesch M."/>
            <person name="Goldberg J."/>
            <person name="Griggs A."/>
            <person name="Gujja S."/>
            <person name="Heilman E.R."/>
            <person name="Heiman D."/>
            <person name="Howarth C."/>
            <person name="Mehta T."/>
            <person name="Neiman D."/>
            <person name="Pearson M."/>
            <person name="Roberts A."/>
            <person name="Saif S."/>
            <person name="Shea T."/>
            <person name="Shenoy N."/>
            <person name="Sisk P."/>
            <person name="Stolte C."/>
            <person name="Sykes S."/>
            <person name="White J."/>
            <person name="Yandava C."/>
            <person name="Haas B."/>
            <person name="Henn M.R."/>
            <person name="Nusbaum C."/>
            <person name="Birren B."/>
        </authorList>
    </citation>
    <scope>NUCLEOTIDE SEQUENCE [LARGE SCALE GENOMIC DNA]</scope>
</reference>
<dbReference type="AlphaFoldDB" id="A0A1S0TU83"/>
<name>A0A1S0TU83_LOALO</name>
<dbReference type="KEGG" id="loa:LOAG_08112"/>
<proteinExistence type="predicted"/>
<evidence type="ECO:0000313" key="1">
    <source>
        <dbReference type="EMBL" id="EFO20379.1"/>
    </source>
</evidence>
<gene>
    <name evidence="1" type="ORF">LOAG_08112</name>
</gene>
<dbReference type="RefSeq" id="XP_003143692.1">
    <property type="nucleotide sequence ID" value="XM_003143644.1"/>
</dbReference>
<dbReference type="GeneID" id="9945536"/>
<accession>A0A1S0TU83</accession>
<dbReference type="EMBL" id="JH712318">
    <property type="protein sequence ID" value="EFO20379.1"/>
    <property type="molecule type" value="Genomic_DNA"/>
</dbReference>